<dbReference type="InterPro" id="IPR051213">
    <property type="entry name" value="START_lipid_transfer"/>
</dbReference>
<dbReference type="PANTHER" id="PTHR19308:SF39">
    <property type="entry name" value="PHOSPHATIDYLCHOLINE TRANSFER PROTEIN"/>
    <property type="match status" value="1"/>
</dbReference>
<feature type="transmembrane region" description="Helical" evidence="12">
    <location>
        <begin position="869"/>
        <end position="889"/>
    </location>
</feature>
<evidence type="ECO:0000256" key="10">
    <source>
        <dbReference type="ARBA" id="ARBA00077188"/>
    </source>
</evidence>
<organism evidence="14 15">
    <name type="scientific">Aphanomyces euteiches</name>
    <dbReference type="NCBI Taxonomy" id="100861"/>
    <lineage>
        <taxon>Eukaryota</taxon>
        <taxon>Sar</taxon>
        <taxon>Stramenopiles</taxon>
        <taxon>Oomycota</taxon>
        <taxon>Saprolegniomycetes</taxon>
        <taxon>Saprolegniales</taxon>
        <taxon>Verrucalvaceae</taxon>
        <taxon>Aphanomyces</taxon>
    </lineage>
</organism>
<dbReference type="Gene3D" id="3.30.530.20">
    <property type="match status" value="2"/>
</dbReference>
<evidence type="ECO:0000256" key="11">
    <source>
        <dbReference type="ARBA" id="ARBA00079049"/>
    </source>
</evidence>
<comment type="caution">
    <text evidence="14">The sequence shown here is derived from an EMBL/GenBank/DDBJ whole genome shotgun (WGS) entry which is preliminary data.</text>
</comment>
<dbReference type="SUPFAM" id="SSF50156">
    <property type="entry name" value="PDZ domain-like"/>
    <property type="match status" value="1"/>
</dbReference>
<comment type="subcellular location">
    <subcellularLocation>
        <location evidence="1">Cytoplasm</location>
    </subcellularLocation>
</comment>
<keyword evidence="4" id="KW-0597">Phosphoprotein</keyword>
<keyword evidence="12" id="KW-1133">Transmembrane helix</keyword>
<protein>
    <recommendedName>
        <fullName evidence="9">Phosphatidylcholine transfer protein</fullName>
    </recommendedName>
    <alternativeName>
        <fullName evidence="11">START domain-containing protein 2</fullName>
    </alternativeName>
    <alternativeName>
        <fullName evidence="10">StAR-related lipid transfer protein 2</fullName>
    </alternativeName>
</protein>
<keyword evidence="12" id="KW-0812">Transmembrane</keyword>
<evidence type="ECO:0000256" key="6">
    <source>
        <dbReference type="ARBA" id="ARBA00023055"/>
    </source>
</evidence>
<dbReference type="InterPro" id="IPR002913">
    <property type="entry name" value="START_lipid-bd_dom"/>
</dbReference>
<evidence type="ECO:0000256" key="3">
    <source>
        <dbReference type="ARBA" id="ARBA00022490"/>
    </source>
</evidence>
<evidence type="ECO:0000256" key="1">
    <source>
        <dbReference type="ARBA" id="ARBA00004496"/>
    </source>
</evidence>
<dbReference type="SUPFAM" id="SSF55961">
    <property type="entry name" value="Bet v1-like"/>
    <property type="match status" value="2"/>
</dbReference>
<dbReference type="InterPro" id="IPR023393">
    <property type="entry name" value="START-like_dom_sf"/>
</dbReference>
<feature type="domain" description="START" evidence="13">
    <location>
        <begin position="21"/>
        <end position="214"/>
    </location>
</feature>
<evidence type="ECO:0000313" key="14">
    <source>
        <dbReference type="EMBL" id="KAF0743974.1"/>
    </source>
</evidence>
<feature type="transmembrane region" description="Helical" evidence="12">
    <location>
        <begin position="895"/>
        <end position="918"/>
    </location>
</feature>
<evidence type="ECO:0000256" key="7">
    <source>
        <dbReference type="ARBA" id="ARBA00023121"/>
    </source>
</evidence>
<dbReference type="Gene3D" id="2.30.42.10">
    <property type="match status" value="1"/>
</dbReference>
<dbReference type="GO" id="GO:0006869">
    <property type="term" value="P:lipid transport"/>
    <property type="evidence" value="ECO:0007669"/>
    <property type="project" value="UniProtKB-KW"/>
</dbReference>
<evidence type="ECO:0000259" key="13">
    <source>
        <dbReference type="PROSITE" id="PS50848"/>
    </source>
</evidence>
<evidence type="ECO:0000313" key="15">
    <source>
        <dbReference type="Proteomes" id="UP000481153"/>
    </source>
</evidence>
<evidence type="ECO:0000256" key="9">
    <source>
        <dbReference type="ARBA" id="ARBA00069061"/>
    </source>
</evidence>
<keyword evidence="15" id="KW-1185">Reference proteome</keyword>
<comment type="subunit">
    <text evidence="8">Interacts with ACOT13/THEM2.</text>
</comment>
<feature type="transmembrane region" description="Helical" evidence="12">
    <location>
        <begin position="939"/>
        <end position="958"/>
    </location>
</feature>
<accession>A0A6G0XTN5</accession>
<keyword evidence="7" id="KW-0446">Lipid-binding</keyword>
<dbReference type="VEuPathDB" id="FungiDB:AeMF1_000803"/>
<reference evidence="14 15" key="1">
    <citation type="submission" date="2019-07" db="EMBL/GenBank/DDBJ databases">
        <title>Genomics analysis of Aphanomyces spp. identifies a new class of oomycete effector associated with host adaptation.</title>
        <authorList>
            <person name="Gaulin E."/>
        </authorList>
    </citation>
    <scope>NUCLEOTIDE SEQUENCE [LARGE SCALE GENOMIC DNA]</scope>
    <source>
        <strain evidence="14 15">ATCC 201684</strain>
    </source>
</reference>
<evidence type="ECO:0000256" key="5">
    <source>
        <dbReference type="ARBA" id="ARBA00022990"/>
    </source>
</evidence>
<dbReference type="Proteomes" id="UP000481153">
    <property type="component" value="Unassembled WGS sequence"/>
</dbReference>
<dbReference type="FunFam" id="3.30.530.20:FF:000017">
    <property type="entry name" value="Phosphatidylcholine transfer protein, putative"/>
    <property type="match status" value="1"/>
</dbReference>
<dbReference type="PANTHER" id="PTHR19308">
    <property type="entry name" value="PHOSPHATIDYLCHOLINE TRANSFER PROTEIN"/>
    <property type="match status" value="1"/>
</dbReference>
<gene>
    <name evidence="14" type="ORF">Ae201684_001614</name>
</gene>
<dbReference type="GO" id="GO:0008289">
    <property type="term" value="F:lipid binding"/>
    <property type="evidence" value="ECO:0007669"/>
    <property type="project" value="UniProtKB-KW"/>
</dbReference>
<keyword evidence="12" id="KW-0472">Membrane</keyword>
<dbReference type="GO" id="GO:0005829">
    <property type="term" value="C:cytosol"/>
    <property type="evidence" value="ECO:0007669"/>
    <property type="project" value="UniProtKB-ARBA"/>
</dbReference>
<dbReference type="EMBL" id="VJMJ01000012">
    <property type="protein sequence ID" value="KAF0743974.1"/>
    <property type="molecule type" value="Genomic_DNA"/>
</dbReference>
<sequence>MKHVSSPELTDDAVEQALELTHESTWDARGQDESVYVEKQFELYRSLVETSTLPKYYMKAWFPYSADTLLNVLNDLKYRKQWDSSVKQAYVVGHPDSELDDVDIVYWCVKMPWPFTNRDYVYYRRIVLVKDTFVILAQAGTHKDVPSYSQTQRVEAFHSHLVVRAAGVNSCELFMSYTDESNYSIPNALINWGFSAGLPSYLNDLRAACANYADYIRSLNDDGLQCIPSQLVRTRIERRNILKRAFSLRNARQTQPLRRSKSSSEASPIEHDLVVEFKQSNTGLALEPYLHHTVVGKCEKNSEAAKAKVTQGLQIVSIDGNSVVHLAFVEVVERIQRASRPLIVGFKYGKLNGGPTGPPLSLNDATSAPFVPPHVMVYYEDGIHDVLAPLEKDTGAVLTAERFDWPAGSQIVQVDELRVVGMAFTEIIHHLRRDNQPRKVHFQAAPASSSDGKKTIAHSLTKKLSRAFKSSSNSKKMIADTPAVPAENASNNGDHVLADYSKIHITLETLEWSWTHIQYLIDEERLFSAADLLDKVHVFLQTFHATDVNAIRQVDAIREAMAAKAEVLRQVQSRRDQGMTALHEFNNDKDAGWRFAQTYFGVSTHWKPGNDGTVWIKLDGVCEDVDVFNSLAVIRETDLFNMWVPFCNKAELLDKLARVEILTYVNLALPFLQRDAVIHAFGINATYEHRCILLLGQSPNEENHPNVTFPPIKGWNADRMQLRAFRALIEPYARNRARTCIVANVDPKCPVPQSLLNFTIKKMAGILLYLLMREAQKIEKSATESTPTSNPYTQRFLHDPFYQWLRLRMDKWFDLLEDGKLPPAHTVRSPQDVATNSNLYGQRINVSVPKHTPIHRQNSKPTSRPWIDYLYVIPFWPYLLLTLVFSICITRETSWLVACLWKAALSCAYAWFGVAGLMTWQARQQVPMAAELSRLRWRVLGYAIAFEIVSSTCVYLWFHHLVCFLNKTCHERQADSTAHFWLFATSFFVATGLVAIQYVVKLHI</sequence>
<dbReference type="SMART" id="SM00234">
    <property type="entry name" value="START"/>
    <property type="match status" value="1"/>
</dbReference>
<evidence type="ECO:0000256" key="2">
    <source>
        <dbReference type="ARBA" id="ARBA00022448"/>
    </source>
</evidence>
<keyword evidence="5" id="KW-0007">Acetylation</keyword>
<evidence type="ECO:0000256" key="4">
    <source>
        <dbReference type="ARBA" id="ARBA00022553"/>
    </source>
</evidence>
<evidence type="ECO:0000256" key="12">
    <source>
        <dbReference type="SAM" id="Phobius"/>
    </source>
</evidence>
<name>A0A6G0XTN5_9STRA</name>
<proteinExistence type="predicted"/>
<dbReference type="AlphaFoldDB" id="A0A6G0XTN5"/>
<dbReference type="InterPro" id="IPR036034">
    <property type="entry name" value="PDZ_sf"/>
</dbReference>
<dbReference type="PROSITE" id="PS50848">
    <property type="entry name" value="START"/>
    <property type="match status" value="1"/>
</dbReference>
<dbReference type="Pfam" id="PF01852">
    <property type="entry name" value="START"/>
    <property type="match status" value="1"/>
</dbReference>
<keyword evidence="6" id="KW-0445">Lipid transport</keyword>
<evidence type="ECO:0000256" key="8">
    <source>
        <dbReference type="ARBA" id="ARBA00063535"/>
    </source>
</evidence>
<keyword evidence="2" id="KW-0813">Transport</keyword>
<feature type="transmembrane region" description="Helical" evidence="12">
    <location>
        <begin position="978"/>
        <end position="1000"/>
    </location>
</feature>
<keyword evidence="3" id="KW-0963">Cytoplasm</keyword>